<dbReference type="PANTHER" id="PTHR42731:SF1">
    <property type="entry name" value="RADICAL SAM DOMAIN PROTEIN"/>
    <property type="match status" value="1"/>
</dbReference>
<protein>
    <submittedName>
        <fullName evidence="2">Radical SAM protein</fullName>
    </submittedName>
</protein>
<proteinExistence type="predicted"/>
<dbReference type="EMBL" id="JAAGMS010000255">
    <property type="protein sequence ID" value="NEC00790.1"/>
    <property type="molecule type" value="Genomic_DNA"/>
</dbReference>
<dbReference type="SUPFAM" id="SSF102114">
    <property type="entry name" value="Radical SAM enzymes"/>
    <property type="match status" value="1"/>
</dbReference>
<dbReference type="Gene3D" id="3.80.30.20">
    <property type="entry name" value="tm_1862 like domain"/>
    <property type="match status" value="1"/>
</dbReference>
<name>A0A7K3RF05_STRAQ</name>
<dbReference type="GO" id="GO:0051536">
    <property type="term" value="F:iron-sulfur cluster binding"/>
    <property type="evidence" value="ECO:0007669"/>
    <property type="project" value="InterPro"/>
</dbReference>
<evidence type="ECO:0000259" key="1">
    <source>
        <dbReference type="PROSITE" id="PS51918"/>
    </source>
</evidence>
<accession>A0A7K3RF05</accession>
<comment type="caution">
    <text evidence="2">The sequence shown here is derived from an EMBL/GenBank/DDBJ whole genome shotgun (WGS) entry which is preliminary data.</text>
</comment>
<dbReference type="Pfam" id="PF19864">
    <property type="entry name" value="Radical_SAM_N2"/>
    <property type="match status" value="1"/>
</dbReference>
<organism evidence="2 3">
    <name type="scientific">Streptomyces anulatus</name>
    <name type="common">Streptomyces chrysomallus</name>
    <dbReference type="NCBI Taxonomy" id="1892"/>
    <lineage>
        <taxon>Bacteria</taxon>
        <taxon>Bacillati</taxon>
        <taxon>Actinomycetota</taxon>
        <taxon>Actinomycetes</taxon>
        <taxon>Kitasatosporales</taxon>
        <taxon>Streptomycetaceae</taxon>
        <taxon>Streptomyces</taxon>
    </lineage>
</organism>
<feature type="domain" description="Radical SAM core" evidence="1">
    <location>
        <begin position="251"/>
        <end position="499"/>
    </location>
</feature>
<dbReference type="CDD" id="cd01335">
    <property type="entry name" value="Radical_SAM"/>
    <property type="match status" value="1"/>
</dbReference>
<gene>
    <name evidence="2" type="ORF">G3I58_22815</name>
</gene>
<dbReference type="PANTHER" id="PTHR42731">
    <property type="entry name" value="SLL1084 PROTEIN"/>
    <property type="match status" value="1"/>
</dbReference>
<evidence type="ECO:0000313" key="3">
    <source>
        <dbReference type="Proteomes" id="UP000470951"/>
    </source>
</evidence>
<dbReference type="InterPro" id="IPR007197">
    <property type="entry name" value="rSAM"/>
</dbReference>
<sequence length="601" mass="66885">MSQLRVEIDGIRDREIHLVDPYEPKDPDGLLRMVFMIPYGHAFSLMGNGPMGLHDLINRTKDVPAVAERALHYECLIQEGNRVTTPDGEVYRSIESPLPVGTADVIGVSVINSGSLHSVFQQLDLAGVPRRSADRIPGEHPLIVGGNSGLADPEPMADYLDVIALGEAEESLLDLLRVVHAHREEPGSGVSLYEKLARIPGLYVPSLYTCEYLPGGGVAAVTPKKLTVPAKVSPAYLPVRELHPAHFVYPKSDGTAAGIHPTLGCRHSCDFCNLGVPPFRHAPIGMLKDYIDRLEAQKIRRIIISSPTFTQYRHRRELLDHISAYARRAAAEGETVTTIIGSIRADELTADYLESVTELEEFGHLFTELNLDQARGIITIAPEWASPDLVAMYGKTQRRERVDNAIELCRKSKDVNTVMLYFIVGAPGERDADRLAIADYAQDVLHRLGHPDGTVIVKLHQFMPKPGTAGQRLRMSDPDLVHTYTAQIEDRLRDLVGDEKFEQHFRVLDLGASHMHLEVICSRGDRRIGLVLEDLYDANIDLHTVTKNQLVEALARRGLSYDRHLRHLDEPVLPWHTLNHVNTTAEQQLATALYERESTLG</sequence>
<dbReference type="PROSITE" id="PS51918">
    <property type="entry name" value="RADICAL_SAM"/>
    <property type="match status" value="1"/>
</dbReference>
<dbReference type="SFLD" id="SFLDS00029">
    <property type="entry name" value="Radical_SAM"/>
    <property type="match status" value="1"/>
</dbReference>
<dbReference type="InterPro" id="IPR045784">
    <property type="entry name" value="Radical_SAM_N2"/>
</dbReference>
<dbReference type="InterPro" id="IPR006638">
    <property type="entry name" value="Elp3/MiaA/NifB-like_rSAM"/>
</dbReference>
<dbReference type="RefSeq" id="WP_164218810.1">
    <property type="nucleotide sequence ID" value="NZ_JAAGMS010000255.1"/>
</dbReference>
<dbReference type="InterPro" id="IPR023404">
    <property type="entry name" value="rSAM_horseshoe"/>
</dbReference>
<dbReference type="AlphaFoldDB" id="A0A7K3RF05"/>
<dbReference type="Proteomes" id="UP000470951">
    <property type="component" value="Unassembled WGS sequence"/>
</dbReference>
<dbReference type="SFLD" id="SFLDG01082">
    <property type="entry name" value="B12-binding_domain_containing"/>
    <property type="match status" value="1"/>
</dbReference>
<evidence type="ECO:0000313" key="2">
    <source>
        <dbReference type="EMBL" id="NEC00790.1"/>
    </source>
</evidence>
<dbReference type="GO" id="GO:0003824">
    <property type="term" value="F:catalytic activity"/>
    <property type="evidence" value="ECO:0007669"/>
    <property type="project" value="InterPro"/>
</dbReference>
<reference evidence="2 3" key="1">
    <citation type="submission" date="2020-01" db="EMBL/GenBank/DDBJ databases">
        <title>Insect and environment-associated Actinomycetes.</title>
        <authorList>
            <person name="Currrie C."/>
            <person name="Chevrette M."/>
            <person name="Carlson C."/>
            <person name="Stubbendieck R."/>
            <person name="Wendt-Pienkowski E."/>
        </authorList>
    </citation>
    <scope>NUCLEOTIDE SEQUENCE [LARGE SCALE GENOMIC DNA]</scope>
    <source>
        <strain evidence="2 3">SID7903</strain>
    </source>
</reference>
<dbReference type="SMART" id="SM00729">
    <property type="entry name" value="Elp3"/>
    <property type="match status" value="1"/>
</dbReference>
<dbReference type="Pfam" id="PF04055">
    <property type="entry name" value="Radical_SAM"/>
    <property type="match status" value="1"/>
</dbReference>
<dbReference type="InterPro" id="IPR058240">
    <property type="entry name" value="rSAM_sf"/>
</dbReference>